<gene>
    <name evidence="2" type="ORF">E5676_scaffold11G00140</name>
</gene>
<protein>
    <submittedName>
        <fullName evidence="2">Uncharacterized protein</fullName>
    </submittedName>
</protein>
<name>A0A5D3BYI6_CUCMM</name>
<feature type="compositionally biased region" description="Polar residues" evidence="1">
    <location>
        <begin position="205"/>
        <end position="230"/>
    </location>
</feature>
<evidence type="ECO:0000313" key="2">
    <source>
        <dbReference type="EMBL" id="TYK03139.1"/>
    </source>
</evidence>
<feature type="region of interest" description="Disordered" evidence="1">
    <location>
        <begin position="205"/>
        <end position="261"/>
    </location>
</feature>
<organism evidence="2 3">
    <name type="scientific">Cucumis melo var. makuwa</name>
    <name type="common">Oriental melon</name>
    <dbReference type="NCBI Taxonomy" id="1194695"/>
    <lineage>
        <taxon>Eukaryota</taxon>
        <taxon>Viridiplantae</taxon>
        <taxon>Streptophyta</taxon>
        <taxon>Embryophyta</taxon>
        <taxon>Tracheophyta</taxon>
        <taxon>Spermatophyta</taxon>
        <taxon>Magnoliopsida</taxon>
        <taxon>eudicotyledons</taxon>
        <taxon>Gunneridae</taxon>
        <taxon>Pentapetalae</taxon>
        <taxon>rosids</taxon>
        <taxon>fabids</taxon>
        <taxon>Cucurbitales</taxon>
        <taxon>Cucurbitaceae</taxon>
        <taxon>Benincaseae</taxon>
        <taxon>Cucumis</taxon>
    </lineage>
</organism>
<reference evidence="2 3" key="1">
    <citation type="submission" date="2019-08" db="EMBL/GenBank/DDBJ databases">
        <title>Draft genome sequences of two oriental melons (Cucumis melo L. var makuwa).</title>
        <authorList>
            <person name="Kwon S.-Y."/>
        </authorList>
    </citation>
    <scope>NUCLEOTIDE SEQUENCE [LARGE SCALE GENOMIC DNA]</scope>
    <source>
        <strain evidence="3">cv. Chang Bougi</strain>
        <tissue evidence="2">Leaf</tissue>
    </source>
</reference>
<proteinExistence type="predicted"/>
<feature type="compositionally biased region" description="Basic and acidic residues" evidence="1">
    <location>
        <begin position="231"/>
        <end position="241"/>
    </location>
</feature>
<dbReference type="AlphaFoldDB" id="A0A5D3BYI6"/>
<feature type="compositionally biased region" description="Low complexity" evidence="1">
    <location>
        <begin position="330"/>
        <end position="340"/>
    </location>
</feature>
<dbReference type="Proteomes" id="UP000321947">
    <property type="component" value="Unassembled WGS sequence"/>
</dbReference>
<evidence type="ECO:0000256" key="1">
    <source>
        <dbReference type="SAM" id="MobiDB-lite"/>
    </source>
</evidence>
<comment type="caution">
    <text evidence="2">The sequence shown here is derived from an EMBL/GenBank/DDBJ whole genome shotgun (WGS) entry which is preliminary data.</text>
</comment>
<accession>A0A5D3BYI6</accession>
<feature type="region of interest" description="Disordered" evidence="1">
    <location>
        <begin position="329"/>
        <end position="350"/>
    </location>
</feature>
<evidence type="ECO:0000313" key="3">
    <source>
        <dbReference type="Proteomes" id="UP000321947"/>
    </source>
</evidence>
<sequence length="423" mass="47107">MKTFQQIGKACGGLIKVAEETRSAKNLIEARIKVRYNYSGFLPANVRIFDNEGNKFSVQVVTHPEGKWLIERNVRLHGTFKRQAAAAFDDFNPNSEQFFFKGMEAISPDFLSTSSDGRKSSTPDQPSALKSVIIKPDRVATSPSFLNEEVVNDSNLHATANKSRLEILPRISNDGVLDKGKQKVDIQLQPNSALNLDKSKRKVSFNSPCNKTNIFNPDSAPANHSPSLSSPEKKQKVSRERSIKKRLPSTQPNSKANQKKEELITQPIQIVAHEGEASKKGLFLTVDLGDLPVLDPNKSFEDRHSSDNAEVIDITNTEVVPETPEMKMQVNENSNSSSEVNYRKPKHVHKRKYYYRKKEEKEKDPDSEAFKKQLASWLKENGLKLSTVTDSSGATTSTNVLINQLNSGLASKGKRALGTSIVK</sequence>
<dbReference type="EMBL" id="SSTD01015294">
    <property type="protein sequence ID" value="TYK03139.1"/>
    <property type="molecule type" value="Genomic_DNA"/>
</dbReference>